<gene>
    <name evidence="2" type="ORF">EAH84_15615</name>
</gene>
<dbReference type="OrthoDB" id="9802640at2"/>
<accession>A0A502BU88</accession>
<comment type="caution">
    <text evidence="2">The sequence shown here is derived from an EMBL/GenBank/DDBJ whole genome shotgun (WGS) entry which is preliminary data.</text>
</comment>
<organism evidence="2 3">
    <name type="scientific">Sphingomonas oligophenolica</name>
    <dbReference type="NCBI Taxonomy" id="301154"/>
    <lineage>
        <taxon>Bacteria</taxon>
        <taxon>Pseudomonadati</taxon>
        <taxon>Pseudomonadota</taxon>
        <taxon>Alphaproteobacteria</taxon>
        <taxon>Sphingomonadales</taxon>
        <taxon>Sphingomonadaceae</taxon>
        <taxon>Sphingomonas</taxon>
    </lineage>
</organism>
<keyword evidence="3" id="KW-1185">Reference proteome</keyword>
<keyword evidence="2" id="KW-0255">Endonuclease</keyword>
<dbReference type="InterPro" id="IPR003615">
    <property type="entry name" value="HNH_nuc"/>
</dbReference>
<evidence type="ECO:0000313" key="2">
    <source>
        <dbReference type="EMBL" id="TPG04040.1"/>
    </source>
</evidence>
<reference evidence="2 3" key="1">
    <citation type="journal article" date="2019" name="Environ. Microbiol.">
        <title>Species interactions and distinct microbial communities in high Arctic permafrost affected cryosols are associated with the CH4 and CO2 gas fluxes.</title>
        <authorList>
            <person name="Altshuler I."/>
            <person name="Hamel J."/>
            <person name="Turney S."/>
            <person name="Magnuson E."/>
            <person name="Levesque R."/>
            <person name="Greer C."/>
            <person name="Whyte L.G."/>
        </authorList>
    </citation>
    <scope>NUCLEOTIDE SEQUENCE [LARGE SCALE GENOMIC DNA]</scope>
    <source>
        <strain evidence="2 3">S5.1</strain>
    </source>
</reference>
<dbReference type="Proteomes" id="UP000318413">
    <property type="component" value="Unassembled WGS sequence"/>
</dbReference>
<feature type="domain" description="HNH nuclease" evidence="1">
    <location>
        <begin position="147"/>
        <end position="207"/>
    </location>
</feature>
<dbReference type="AlphaFoldDB" id="A0A502BU88"/>
<dbReference type="GO" id="GO:0008270">
    <property type="term" value="F:zinc ion binding"/>
    <property type="evidence" value="ECO:0007669"/>
    <property type="project" value="InterPro"/>
</dbReference>
<dbReference type="EMBL" id="RCZK01000037">
    <property type="protein sequence ID" value="TPG04040.1"/>
    <property type="molecule type" value="Genomic_DNA"/>
</dbReference>
<dbReference type="SMART" id="SM00507">
    <property type="entry name" value="HNHc"/>
    <property type="match status" value="1"/>
</dbReference>
<dbReference type="InterPro" id="IPR002711">
    <property type="entry name" value="HNH"/>
</dbReference>
<dbReference type="Pfam" id="PF01844">
    <property type="entry name" value="HNH"/>
    <property type="match status" value="1"/>
</dbReference>
<protein>
    <submittedName>
        <fullName evidence="2">HNH endonuclease</fullName>
    </submittedName>
</protein>
<evidence type="ECO:0000259" key="1">
    <source>
        <dbReference type="SMART" id="SM00507"/>
    </source>
</evidence>
<evidence type="ECO:0000313" key="3">
    <source>
        <dbReference type="Proteomes" id="UP000318413"/>
    </source>
</evidence>
<proteinExistence type="predicted"/>
<keyword evidence="2" id="KW-0378">Hydrolase</keyword>
<dbReference type="GO" id="GO:0004519">
    <property type="term" value="F:endonuclease activity"/>
    <property type="evidence" value="ECO:0007669"/>
    <property type="project" value="UniProtKB-KW"/>
</dbReference>
<keyword evidence="2" id="KW-0540">Nuclease</keyword>
<name>A0A502BU88_9SPHN</name>
<dbReference type="GO" id="GO:0003676">
    <property type="term" value="F:nucleic acid binding"/>
    <property type="evidence" value="ECO:0007669"/>
    <property type="project" value="InterPro"/>
</dbReference>
<dbReference type="CDD" id="cd00085">
    <property type="entry name" value="HNHc"/>
    <property type="match status" value="1"/>
</dbReference>
<dbReference type="Gene3D" id="1.10.30.50">
    <property type="match status" value="1"/>
</dbReference>
<sequence length="236" mass="25235">MSKTDKSKAAYVPAEGQKAAIIAAGHLPSAGGGSGETIKLEVLGDIKTAFLEASFYDSQRKGANRAPETRMGRDIVRWAKVGDEIVIGNIGSKLFAAKADATVDTAVFGRLLAAETDPRKVIAKAMKVSGKPKRRQRTVDDFVRNPWVVAGALQRSEGKCELPTCKHQLFVREDGTNYLEVHHVLPLGEGGDDSLSNAAAICPSCHREQHFGENRQQLRQTLATAVAASTAALVTA</sequence>